<protein>
    <recommendedName>
        <fullName evidence="4">DUF3899 domain-containing protein</fullName>
    </recommendedName>
</protein>
<dbReference type="AlphaFoldDB" id="A0A239ZU37"/>
<sequence length="123" mass="14534">MKFWSIFTTLYIGIFLLLCLIFLNNIQEASNIYFYVMTVLFAVSWMIAMKQDGVGTVSRQAIRKFNFHLKSKASQEYLQDDPLMNPNMKDISIKERKKYEWLFPFVVLSTVFFFVSIIIGFMI</sequence>
<dbReference type="OrthoDB" id="2413322at2"/>
<keyword evidence="1" id="KW-1133">Transmembrane helix</keyword>
<evidence type="ECO:0000313" key="3">
    <source>
        <dbReference type="Proteomes" id="UP000242084"/>
    </source>
</evidence>
<dbReference type="RefSeq" id="WP_095088896.1">
    <property type="nucleotide sequence ID" value="NZ_BMDM01000001.1"/>
</dbReference>
<feature type="transmembrane region" description="Helical" evidence="1">
    <location>
        <begin position="101"/>
        <end position="122"/>
    </location>
</feature>
<organism evidence="2 3">
    <name type="scientific">Mammaliicoccus stepanovicii</name>
    <dbReference type="NCBI Taxonomy" id="643214"/>
    <lineage>
        <taxon>Bacteria</taxon>
        <taxon>Bacillati</taxon>
        <taxon>Bacillota</taxon>
        <taxon>Bacilli</taxon>
        <taxon>Bacillales</taxon>
        <taxon>Staphylococcaceae</taxon>
        <taxon>Mammaliicoccus</taxon>
    </lineage>
</organism>
<evidence type="ECO:0000256" key="1">
    <source>
        <dbReference type="SAM" id="Phobius"/>
    </source>
</evidence>
<feature type="transmembrane region" description="Helical" evidence="1">
    <location>
        <begin position="7"/>
        <end position="26"/>
    </location>
</feature>
<gene>
    <name evidence="2" type="ORF">SAMEA4384403_01878</name>
</gene>
<dbReference type="EMBL" id="LT906462">
    <property type="protein sequence ID" value="SNV74186.1"/>
    <property type="molecule type" value="Genomic_DNA"/>
</dbReference>
<proteinExistence type="predicted"/>
<accession>A0A239ZU37</accession>
<reference evidence="2 3" key="1">
    <citation type="submission" date="2017-06" db="EMBL/GenBank/DDBJ databases">
        <authorList>
            <consortium name="Pathogen Informatics"/>
        </authorList>
    </citation>
    <scope>NUCLEOTIDE SEQUENCE [LARGE SCALE GENOMIC DNA]</scope>
    <source>
        <strain evidence="2 3">NCTC13839</strain>
    </source>
</reference>
<name>A0A239ZU37_9STAP</name>
<feature type="transmembrane region" description="Helical" evidence="1">
    <location>
        <begin position="32"/>
        <end position="49"/>
    </location>
</feature>
<dbReference type="Proteomes" id="UP000242084">
    <property type="component" value="Chromosome 1"/>
</dbReference>
<dbReference type="KEGG" id="sste:SAMEA4384403_1878"/>
<evidence type="ECO:0008006" key="4">
    <source>
        <dbReference type="Google" id="ProtNLM"/>
    </source>
</evidence>
<keyword evidence="1" id="KW-0812">Transmembrane</keyword>
<keyword evidence="1" id="KW-0472">Membrane</keyword>
<evidence type="ECO:0000313" key="2">
    <source>
        <dbReference type="EMBL" id="SNV74186.1"/>
    </source>
</evidence>
<keyword evidence="3" id="KW-1185">Reference proteome</keyword>